<sequence length="218" mass="23504">MTGYLGKVAYTEADVIGTSSLNEVGSIWGEMPGRIVSFDPVTQTATVKALYRPNVNGVAVDIPELLEVPVRFPRVGGFVMTYPVKPGDKVNLRPQMRSTESYEGDDGFESSDARMFHISDMQAFLDGGEPVGNPIQNFNSSNMEIRSADGQFAIEMSEDGKFKIRGSEGNVYDLLAQLAELLGAETTTVSGGSSSGIWPLTHQAQFAEIAGKLRAMAL</sequence>
<reference evidence="2 3" key="1">
    <citation type="submission" date="2020-08" db="EMBL/GenBank/DDBJ databases">
        <title>Genomic Encyclopedia of Type Strains, Phase IV (KMG-IV): sequencing the most valuable type-strain genomes for metagenomic binning, comparative biology and taxonomic classification.</title>
        <authorList>
            <person name="Goeker M."/>
        </authorList>
    </citation>
    <scope>NUCLEOTIDE SEQUENCE [LARGE SCALE GENOMIC DNA]</scope>
    <source>
        <strain evidence="2 3">DSM 21319</strain>
    </source>
</reference>
<dbReference type="Gene3D" id="2.40.50.230">
    <property type="entry name" value="Gp5 N-terminal domain"/>
    <property type="match status" value="1"/>
</dbReference>
<evidence type="ECO:0000259" key="1">
    <source>
        <dbReference type="Pfam" id="PF18352"/>
    </source>
</evidence>
<comment type="caution">
    <text evidence="2">The sequence shown here is derived from an EMBL/GenBank/DDBJ whole genome shotgun (WGS) entry which is preliminary data.</text>
</comment>
<feature type="domain" description="Phage protein Gp138 N-terminal" evidence="1">
    <location>
        <begin position="31"/>
        <end position="123"/>
    </location>
</feature>
<dbReference type="InterPro" id="IPR037026">
    <property type="entry name" value="Vgr_OB-fold_dom_sf"/>
</dbReference>
<organism evidence="2 3">
    <name type="scientific">Shinella fusca</name>
    <dbReference type="NCBI Taxonomy" id="544480"/>
    <lineage>
        <taxon>Bacteria</taxon>
        <taxon>Pseudomonadati</taxon>
        <taxon>Pseudomonadota</taxon>
        <taxon>Alphaproteobacteria</taxon>
        <taxon>Hyphomicrobiales</taxon>
        <taxon>Rhizobiaceae</taxon>
        <taxon>Shinella</taxon>
    </lineage>
</organism>
<dbReference type="EMBL" id="JACHIK010000003">
    <property type="protein sequence ID" value="MBB5041896.1"/>
    <property type="molecule type" value="Genomic_DNA"/>
</dbReference>
<dbReference type="InterPro" id="IPR041599">
    <property type="entry name" value="Gp138_N"/>
</dbReference>
<evidence type="ECO:0000313" key="2">
    <source>
        <dbReference type="EMBL" id="MBB5041896.1"/>
    </source>
</evidence>
<proteinExistence type="predicted"/>
<protein>
    <recommendedName>
        <fullName evidence="1">Phage protein Gp138 N-terminal domain-containing protein</fullName>
    </recommendedName>
</protein>
<keyword evidence="3" id="KW-1185">Reference proteome</keyword>
<dbReference type="Proteomes" id="UP000535406">
    <property type="component" value="Unassembled WGS sequence"/>
</dbReference>
<dbReference type="Pfam" id="PF18352">
    <property type="entry name" value="Gp138_N"/>
    <property type="match status" value="1"/>
</dbReference>
<dbReference type="AlphaFoldDB" id="A0A7W7YTD3"/>
<name>A0A7W7YTD3_9HYPH</name>
<dbReference type="RefSeq" id="WP_184141991.1">
    <property type="nucleotide sequence ID" value="NZ_JACHIK010000003.1"/>
</dbReference>
<evidence type="ECO:0000313" key="3">
    <source>
        <dbReference type="Proteomes" id="UP000535406"/>
    </source>
</evidence>
<gene>
    <name evidence="2" type="ORF">HNQ66_001279</name>
</gene>
<accession>A0A7W7YTD3</accession>